<evidence type="ECO:0000256" key="1">
    <source>
        <dbReference type="SAM" id="MobiDB-lite"/>
    </source>
</evidence>
<dbReference type="Proteomes" id="UP000324091">
    <property type="component" value="Chromosome 1"/>
</dbReference>
<proteinExistence type="predicted"/>
<organism evidence="2 3">
    <name type="scientific">Takifugu flavidus</name>
    <name type="common">sansaifugu</name>
    <dbReference type="NCBI Taxonomy" id="433684"/>
    <lineage>
        <taxon>Eukaryota</taxon>
        <taxon>Metazoa</taxon>
        <taxon>Chordata</taxon>
        <taxon>Craniata</taxon>
        <taxon>Vertebrata</taxon>
        <taxon>Euteleostomi</taxon>
        <taxon>Actinopterygii</taxon>
        <taxon>Neopterygii</taxon>
        <taxon>Teleostei</taxon>
        <taxon>Neoteleostei</taxon>
        <taxon>Acanthomorphata</taxon>
        <taxon>Eupercaria</taxon>
        <taxon>Tetraodontiformes</taxon>
        <taxon>Tetradontoidea</taxon>
        <taxon>Tetraodontidae</taxon>
        <taxon>Takifugu</taxon>
    </lineage>
</organism>
<accession>A0A5C6PNG8</accession>
<feature type="compositionally biased region" description="Basic and acidic residues" evidence="1">
    <location>
        <begin position="64"/>
        <end position="75"/>
    </location>
</feature>
<comment type="caution">
    <text evidence="2">The sequence shown here is derived from an EMBL/GenBank/DDBJ whole genome shotgun (WGS) entry which is preliminary data.</text>
</comment>
<dbReference type="AlphaFoldDB" id="A0A5C6PNG8"/>
<gene>
    <name evidence="2" type="ORF">D4764_01G0002510</name>
</gene>
<reference evidence="2 3" key="1">
    <citation type="submission" date="2019-04" db="EMBL/GenBank/DDBJ databases">
        <title>Chromosome genome assembly for Takifugu flavidus.</title>
        <authorList>
            <person name="Xiao S."/>
        </authorList>
    </citation>
    <scope>NUCLEOTIDE SEQUENCE [LARGE SCALE GENOMIC DNA]</scope>
    <source>
        <strain evidence="2">HTHZ2018</strain>
        <tissue evidence="2">Muscle</tissue>
    </source>
</reference>
<feature type="compositionally biased region" description="Basic and acidic residues" evidence="1">
    <location>
        <begin position="115"/>
        <end position="126"/>
    </location>
</feature>
<keyword evidence="3" id="KW-1185">Reference proteome</keyword>
<protein>
    <submittedName>
        <fullName evidence="2">Uncharacterized protein</fullName>
    </submittedName>
</protein>
<dbReference type="EMBL" id="RHFK02000001">
    <property type="protein sequence ID" value="TWW80436.1"/>
    <property type="molecule type" value="Genomic_DNA"/>
</dbReference>
<evidence type="ECO:0000313" key="2">
    <source>
        <dbReference type="EMBL" id="TWW80436.1"/>
    </source>
</evidence>
<sequence length="126" mass="13841">MDKAHGYVLWVLKLKSDDDRAGKFQLHRKGRTTGCVRWNCQTVSKLAGGPDVGSPSRGGSVSESVRRCSPRERPGVDTLRGAVSERWLRADGESTAAPVDMRTPAPAASPQSRTADPDWHRSSWRN</sequence>
<evidence type="ECO:0000313" key="3">
    <source>
        <dbReference type="Proteomes" id="UP000324091"/>
    </source>
</evidence>
<name>A0A5C6PNG8_9TELE</name>
<feature type="compositionally biased region" description="Low complexity" evidence="1">
    <location>
        <begin position="48"/>
        <end position="63"/>
    </location>
</feature>
<feature type="region of interest" description="Disordered" evidence="1">
    <location>
        <begin position="47"/>
        <end position="126"/>
    </location>
</feature>